<proteinExistence type="predicted"/>
<protein>
    <submittedName>
        <fullName evidence="1">Uncharacterized protein</fullName>
    </submittedName>
</protein>
<gene>
    <name evidence="1" type="primary">Contig2698.g2903</name>
    <name evidence="1" type="ORF">STYLEM_3787</name>
</gene>
<organism evidence="1 2">
    <name type="scientific">Stylonychia lemnae</name>
    <name type="common">Ciliate</name>
    <dbReference type="NCBI Taxonomy" id="5949"/>
    <lineage>
        <taxon>Eukaryota</taxon>
        <taxon>Sar</taxon>
        <taxon>Alveolata</taxon>
        <taxon>Ciliophora</taxon>
        <taxon>Intramacronucleata</taxon>
        <taxon>Spirotrichea</taxon>
        <taxon>Stichotrichia</taxon>
        <taxon>Sporadotrichida</taxon>
        <taxon>Oxytrichidae</taxon>
        <taxon>Stylonychinae</taxon>
        <taxon>Stylonychia</taxon>
    </lineage>
</organism>
<reference evidence="1 2" key="1">
    <citation type="submission" date="2014-06" db="EMBL/GenBank/DDBJ databases">
        <authorList>
            <person name="Swart Estienne"/>
        </authorList>
    </citation>
    <scope>NUCLEOTIDE SEQUENCE [LARGE SCALE GENOMIC DNA]</scope>
    <source>
        <strain evidence="1 2">130c</strain>
    </source>
</reference>
<dbReference type="EMBL" id="CCKQ01003676">
    <property type="protein sequence ID" value="CDW74804.1"/>
    <property type="molecule type" value="Genomic_DNA"/>
</dbReference>
<dbReference type="InParanoid" id="A0A078A1Z0"/>
<dbReference type="Proteomes" id="UP000039865">
    <property type="component" value="Unassembled WGS sequence"/>
</dbReference>
<accession>A0A078A1Z0</accession>
<evidence type="ECO:0000313" key="2">
    <source>
        <dbReference type="Proteomes" id="UP000039865"/>
    </source>
</evidence>
<sequence>MYEHSMKRAGLVFNRILYSNTRVALPAFPGANEGKFRLQYKVKFFENGKESHRKIYQSANLDELFPSRK</sequence>
<keyword evidence="2" id="KW-1185">Reference proteome</keyword>
<dbReference type="OrthoDB" id="307296at2759"/>
<evidence type="ECO:0000313" key="1">
    <source>
        <dbReference type="EMBL" id="CDW74804.1"/>
    </source>
</evidence>
<dbReference type="AlphaFoldDB" id="A0A078A1Z0"/>
<name>A0A078A1Z0_STYLE</name>